<gene>
    <name evidence="2" type="ORF">XYCOK13_24210</name>
</gene>
<protein>
    <submittedName>
        <fullName evidence="2">Uncharacterized protein</fullName>
    </submittedName>
</protein>
<comment type="caution">
    <text evidence="2">The sequence shown here is derived from an EMBL/GenBank/DDBJ whole genome shotgun (WGS) entry which is preliminary data.</text>
</comment>
<feature type="compositionally biased region" description="Basic and acidic residues" evidence="1">
    <location>
        <begin position="13"/>
        <end position="30"/>
    </location>
</feature>
<reference evidence="2" key="1">
    <citation type="submission" date="2021-04" db="EMBL/GenBank/DDBJ databases">
        <title>Draft genome sequence of Xylanibacillus composti strain K13.</title>
        <authorList>
            <person name="Uke A."/>
            <person name="Chhe C."/>
            <person name="Baramee S."/>
            <person name="Kosugi A."/>
        </authorList>
    </citation>
    <scope>NUCLEOTIDE SEQUENCE</scope>
    <source>
        <strain evidence="2">K13</strain>
    </source>
</reference>
<dbReference type="EMBL" id="BOVK01000031">
    <property type="protein sequence ID" value="GIQ69597.1"/>
    <property type="molecule type" value="Genomic_DNA"/>
</dbReference>
<name>A0A8J4H4Y8_9BACL</name>
<sequence length="48" mass="5613">MPQHKSKSYNEQQRMDSMKDEAGTPNEEKMKKRPPSLNGIHKNVADDW</sequence>
<dbReference type="AlphaFoldDB" id="A0A8J4H4Y8"/>
<accession>A0A8J4H4Y8</accession>
<dbReference type="Proteomes" id="UP000677918">
    <property type="component" value="Unassembled WGS sequence"/>
</dbReference>
<evidence type="ECO:0000313" key="3">
    <source>
        <dbReference type="Proteomes" id="UP000677918"/>
    </source>
</evidence>
<proteinExistence type="predicted"/>
<organism evidence="2 3">
    <name type="scientific">Xylanibacillus composti</name>
    <dbReference type="NCBI Taxonomy" id="1572762"/>
    <lineage>
        <taxon>Bacteria</taxon>
        <taxon>Bacillati</taxon>
        <taxon>Bacillota</taxon>
        <taxon>Bacilli</taxon>
        <taxon>Bacillales</taxon>
        <taxon>Paenibacillaceae</taxon>
        <taxon>Xylanibacillus</taxon>
    </lineage>
</organism>
<evidence type="ECO:0000313" key="2">
    <source>
        <dbReference type="EMBL" id="GIQ69597.1"/>
    </source>
</evidence>
<evidence type="ECO:0000256" key="1">
    <source>
        <dbReference type="SAM" id="MobiDB-lite"/>
    </source>
</evidence>
<feature type="region of interest" description="Disordered" evidence="1">
    <location>
        <begin position="1"/>
        <end position="48"/>
    </location>
</feature>
<dbReference type="RefSeq" id="WP_213412393.1">
    <property type="nucleotide sequence ID" value="NZ_BOVK01000031.1"/>
</dbReference>
<keyword evidence="3" id="KW-1185">Reference proteome</keyword>